<feature type="domain" description="XPG N-terminal" evidence="17">
    <location>
        <begin position="1"/>
        <end position="99"/>
    </location>
</feature>
<dbReference type="InterPro" id="IPR006084">
    <property type="entry name" value="XPG/Rad2"/>
</dbReference>
<evidence type="ECO:0000256" key="15">
    <source>
        <dbReference type="SAM" id="MobiDB-lite"/>
    </source>
</evidence>
<name>A0A024UUU0_9STRA</name>
<evidence type="ECO:0000313" key="18">
    <source>
        <dbReference type="EMBL" id="ETW09388.1"/>
    </source>
</evidence>
<gene>
    <name evidence="18" type="ORF">H310_00002</name>
</gene>
<dbReference type="SUPFAM" id="SSF47807">
    <property type="entry name" value="5' to 3' exonuclease, C-terminal subdomain"/>
    <property type="match status" value="1"/>
</dbReference>
<keyword evidence="13" id="KW-0539">Nucleus</keyword>
<dbReference type="GO" id="GO:0046872">
    <property type="term" value="F:metal ion binding"/>
    <property type="evidence" value="ECO:0007669"/>
    <property type="project" value="UniProtKB-KW"/>
</dbReference>
<dbReference type="GO" id="GO:0006289">
    <property type="term" value="P:nucleotide-excision repair"/>
    <property type="evidence" value="ECO:0007669"/>
    <property type="project" value="InterPro"/>
</dbReference>
<dbReference type="Gene3D" id="1.10.150.20">
    <property type="entry name" value="5' to 3' exonuclease, C-terminal subdomain"/>
    <property type="match status" value="1"/>
</dbReference>
<feature type="region of interest" description="Disordered" evidence="15">
    <location>
        <begin position="153"/>
        <end position="179"/>
    </location>
</feature>
<dbReference type="GeneID" id="20077052"/>
<dbReference type="PRINTS" id="PR00853">
    <property type="entry name" value="XPGRADSUPER"/>
</dbReference>
<feature type="compositionally biased region" description="Acidic residues" evidence="15">
    <location>
        <begin position="153"/>
        <end position="162"/>
    </location>
</feature>
<accession>A0A024UUU0</accession>
<dbReference type="STRING" id="157072.A0A024UUU0"/>
<dbReference type="GO" id="GO:0005634">
    <property type="term" value="C:nucleus"/>
    <property type="evidence" value="ECO:0007669"/>
    <property type="project" value="UniProtKB-SubCell"/>
</dbReference>
<dbReference type="InterPro" id="IPR008918">
    <property type="entry name" value="HhH2"/>
</dbReference>
<evidence type="ECO:0000256" key="8">
    <source>
        <dbReference type="ARBA" id="ARBA00022763"/>
    </source>
</evidence>
<evidence type="ECO:0000259" key="16">
    <source>
        <dbReference type="SMART" id="SM00484"/>
    </source>
</evidence>
<dbReference type="Pfam" id="PF00867">
    <property type="entry name" value="XPG_I"/>
    <property type="match status" value="1"/>
</dbReference>
<dbReference type="SMART" id="SM00485">
    <property type="entry name" value="XPGN"/>
    <property type="match status" value="1"/>
</dbReference>
<dbReference type="PRINTS" id="PR00066">
    <property type="entry name" value="XRODRMPGMNTG"/>
</dbReference>
<dbReference type="PANTHER" id="PTHR16171:SF7">
    <property type="entry name" value="DNA REPAIR PROTEIN RAD2"/>
    <property type="match status" value="1"/>
</dbReference>
<dbReference type="OrthoDB" id="31113at2759"/>
<evidence type="ECO:0000256" key="7">
    <source>
        <dbReference type="ARBA" id="ARBA00022759"/>
    </source>
</evidence>
<comment type="similarity">
    <text evidence="3">Belongs to the XPG/RAD2 endonuclease family. XPG subfamily.</text>
</comment>
<sequence length="886" mass="97883">MGVTGLWMLLAPGGRQVSMESLSGQTLAVDASIWLTQFVKAMRDPEDGTMLRNAHLLGTFHRISKLLTHGIRPVFVFDGDTPAIKLKTLQQRRSRREKSQDTLAQAAKKLLIKQQRERTSKITIASVSEEPRPHADEAIEDALYNTILYDEKDDESQSDDDSTGLPGIESFEAHQRDMRQDAREKFLTLAGKPEEYSMAQISTFLKASKLKRELSARQSANDSPESGRRIASESSRRYVYSKASTAPSAMSKTPNHLLDASDTTVGFSSDYVRVQSEIRSVKSLDDDSTTAKKGDSITYGSPIKLDTKHPSWFSGGEVPTSTRSIDLTPLNGSASPEKVEVLCAGDPEGALEFQAPSADTPTATPRIPIPTAVTTRTAPTPTSDTVEETEVEDKELIKVSTSDEDSDIEWEDVETSENVELLDKIDDVQSILQDDNTDSAWKHDEQDRATSNVVATPANDQRFDSTGELIGRSIELGRVDSEDEGGNDVTTSALQAAMSTATNLTQWAAGAVKRAILAHKQLGTQFEAAANQQVESPSKLQDPDAMRYLPRVAPLRVATLELRPEPVLSASPSDVDIPNSLDDLSAQSESDLRQLRNQKLRDVDGVTDEMKNQVMDLLRLFGVPFLVCPMEAEAQCATLEQLGLVQGIITDDSDIFAFGGKKVYKNMFKDSKFVEAYFASDLERELGLDQDRIIALALLLGSDYTDGINGIGIVNAAEIVAAFGGLDGLGEFKKWVNEYDILEATTKQKKLTPAELSALSPLDRFKCTHHTIRRNWNVSDIFPNPHVVKAYRYPNTDKSTARFSWAVPDLANLRVFCGQVFGWPLEKVNSKLIPVVHAVSRGFEAQTRIDSYFTTYNDNVKYAKIRSKRLKTVVEESKDAKKSRKK</sequence>
<dbReference type="GO" id="GO:0048256">
    <property type="term" value="F:flap endonuclease activity"/>
    <property type="evidence" value="ECO:0007669"/>
    <property type="project" value="UniProtKB-ARBA"/>
</dbReference>
<evidence type="ECO:0000256" key="6">
    <source>
        <dbReference type="ARBA" id="ARBA00022723"/>
    </source>
</evidence>
<keyword evidence="7" id="KW-0255">Endonuclease</keyword>
<comment type="subcellular location">
    <subcellularLocation>
        <location evidence="2">Nucleus</location>
    </subcellularLocation>
</comment>
<protein>
    <submittedName>
        <fullName evidence="18">Uncharacterized protein</fullName>
    </submittedName>
</protein>
<evidence type="ECO:0000256" key="14">
    <source>
        <dbReference type="ARBA" id="ARBA00038112"/>
    </source>
</evidence>
<dbReference type="GO" id="GO:0003697">
    <property type="term" value="F:single-stranded DNA binding"/>
    <property type="evidence" value="ECO:0007669"/>
    <property type="project" value="InterPro"/>
</dbReference>
<evidence type="ECO:0000256" key="11">
    <source>
        <dbReference type="ARBA" id="ARBA00023128"/>
    </source>
</evidence>
<reference evidence="18" key="1">
    <citation type="submission" date="2013-12" db="EMBL/GenBank/DDBJ databases">
        <title>The Genome Sequence of Aphanomyces invadans NJM9701.</title>
        <authorList>
            <consortium name="The Broad Institute Genomics Platform"/>
            <person name="Russ C."/>
            <person name="Tyler B."/>
            <person name="van West P."/>
            <person name="Dieguez-Uribeondo J."/>
            <person name="Young S.K."/>
            <person name="Zeng Q."/>
            <person name="Gargeya S."/>
            <person name="Fitzgerald M."/>
            <person name="Abouelleil A."/>
            <person name="Alvarado L."/>
            <person name="Chapman S.B."/>
            <person name="Gainer-Dewar J."/>
            <person name="Goldberg J."/>
            <person name="Griggs A."/>
            <person name="Gujja S."/>
            <person name="Hansen M."/>
            <person name="Howarth C."/>
            <person name="Imamovic A."/>
            <person name="Ireland A."/>
            <person name="Larimer J."/>
            <person name="McCowan C."/>
            <person name="Murphy C."/>
            <person name="Pearson M."/>
            <person name="Poon T.W."/>
            <person name="Priest M."/>
            <person name="Roberts A."/>
            <person name="Saif S."/>
            <person name="Shea T."/>
            <person name="Sykes S."/>
            <person name="Wortman J."/>
            <person name="Nusbaum C."/>
            <person name="Birren B."/>
        </authorList>
    </citation>
    <scope>NUCLEOTIDE SEQUENCE [LARGE SCALE GENOMIC DNA]</scope>
    <source>
        <strain evidence="18">NJM9701</strain>
    </source>
</reference>
<evidence type="ECO:0000256" key="2">
    <source>
        <dbReference type="ARBA" id="ARBA00004123"/>
    </source>
</evidence>
<evidence type="ECO:0000256" key="4">
    <source>
        <dbReference type="ARBA" id="ARBA00022553"/>
    </source>
</evidence>
<comment type="similarity">
    <text evidence="14">Belongs to the XPG/RAD2 endonuclease family. GEN subfamily.</text>
</comment>
<keyword evidence="9" id="KW-0378">Hydrolase</keyword>
<dbReference type="CDD" id="cd09868">
    <property type="entry name" value="PIN_XPG_RAD2"/>
    <property type="match status" value="2"/>
</dbReference>
<proteinExistence type="inferred from homology"/>
<dbReference type="Pfam" id="PF00752">
    <property type="entry name" value="XPG_N"/>
    <property type="match status" value="1"/>
</dbReference>
<keyword evidence="12" id="KW-0234">DNA repair</keyword>
<evidence type="ECO:0000256" key="1">
    <source>
        <dbReference type="ARBA" id="ARBA00001946"/>
    </source>
</evidence>
<keyword evidence="5" id="KW-0540">Nuclease</keyword>
<dbReference type="eggNOG" id="KOG2520">
    <property type="taxonomic scope" value="Eukaryota"/>
</dbReference>
<dbReference type="InterPro" id="IPR001044">
    <property type="entry name" value="XPG/Rad2_eukaryotes"/>
</dbReference>
<evidence type="ECO:0000256" key="12">
    <source>
        <dbReference type="ARBA" id="ARBA00023204"/>
    </source>
</evidence>
<organism evidence="18">
    <name type="scientific">Aphanomyces invadans</name>
    <dbReference type="NCBI Taxonomy" id="157072"/>
    <lineage>
        <taxon>Eukaryota</taxon>
        <taxon>Sar</taxon>
        <taxon>Stramenopiles</taxon>
        <taxon>Oomycota</taxon>
        <taxon>Saprolegniomycetes</taxon>
        <taxon>Saprolegniales</taxon>
        <taxon>Verrucalvaceae</taxon>
        <taxon>Aphanomyces</taxon>
    </lineage>
</organism>
<dbReference type="PANTHER" id="PTHR16171">
    <property type="entry name" value="DNA REPAIR PROTEIN COMPLEMENTING XP-G CELLS-RELATED"/>
    <property type="match status" value="1"/>
</dbReference>
<dbReference type="RefSeq" id="XP_008860799.1">
    <property type="nucleotide sequence ID" value="XM_008862577.1"/>
</dbReference>
<evidence type="ECO:0000256" key="9">
    <source>
        <dbReference type="ARBA" id="ARBA00022801"/>
    </source>
</evidence>
<dbReference type="SMART" id="SM00279">
    <property type="entry name" value="HhH2"/>
    <property type="match status" value="1"/>
</dbReference>
<evidence type="ECO:0000256" key="3">
    <source>
        <dbReference type="ARBA" id="ARBA00005283"/>
    </source>
</evidence>
<keyword evidence="8" id="KW-0227">DNA damage</keyword>
<dbReference type="InterPro" id="IPR006086">
    <property type="entry name" value="XPG-I_dom"/>
</dbReference>
<keyword evidence="4" id="KW-0597">Phosphoprotein</keyword>
<feature type="domain" description="XPG-I" evidence="16">
    <location>
        <begin position="619"/>
        <end position="688"/>
    </location>
</feature>
<dbReference type="Gene3D" id="3.40.50.1010">
    <property type="entry name" value="5'-nuclease"/>
    <property type="match status" value="2"/>
</dbReference>
<dbReference type="FunFam" id="1.10.150.20:FF:000030">
    <property type="entry name" value="Flap endonuclease GEN-like 1"/>
    <property type="match status" value="1"/>
</dbReference>
<dbReference type="SUPFAM" id="SSF88723">
    <property type="entry name" value="PIN domain-like"/>
    <property type="match status" value="1"/>
</dbReference>
<feature type="region of interest" description="Disordered" evidence="15">
    <location>
        <begin position="215"/>
        <end position="238"/>
    </location>
</feature>
<keyword evidence="11" id="KW-0496">Mitochondrion</keyword>
<keyword evidence="6" id="KW-0479">Metal-binding</keyword>
<dbReference type="VEuPathDB" id="FungiDB:H310_00002"/>
<feature type="compositionally biased region" description="Basic and acidic residues" evidence="15">
    <location>
        <begin position="225"/>
        <end position="236"/>
    </location>
</feature>
<comment type="cofactor">
    <cofactor evidence="1">
        <name>Mg(2+)</name>
        <dbReference type="ChEBI" id="CHEBI:18420"/>
    </cofactor>
</comment>
<dbReference type="AlphaFoldDB" id="A0A024UUU0"/>
<dbReference type="EMBL" id="KI913952">
    <property type="protein sequence ID" value="ETW09388.1"/>
    <property type="molecule type" value="Genomic_DNA"/>
</dbReference>
<evidence type="ECO:0000256" key="10">
    <source>
        <dbReference type="ARBA" id="ARBA00022842"/>
    </source>
</evidence>
<evidence type="ECO:0000256" key="5">
    <source>
        <dbReference type="ARBA" id="ARBA00022722"/>
    </source>
</evidence>
<dbReference type="InterPro" id="IPR029060">
    <property type="entry name" value="PIN-like_dom_sf"/>
</dbReference>
<evidence type="ECO:0000256" key="13">
    <source>
        <dbReference type="ARBA" id="ARBA00023242"/>
    </source>
</evidence>
<dbReference type="CDD" id="cd09904">
    <property type="entry name" value="H3TH_XPG"/>
    <property type="match status" value="1"/>
</dbReference>
<dbReference type="SMART" id="SM00484">
    <property type="entry name" value="XPGI"/>
    <property type="match status" value="1"/>
</dbReference>
<dbReference type="InterPro" id="IPR006085">
    <property type="entry name" value="XPG_DNA_repair_N"/>
</dbReference>
<evidence type="ECO:0000259" key="17">
    <source>
        <dbReference type="SMART" id="SM00485"/>
    </source>
</evidence>
<feature type="region of interest" description="Disordered" evidence="15">
    <location>
        <begin position="568"/>
        <end position="590"/>
    </location>
</feature>
<keyword evidence="10" id="KW-0460">Magnesium</keyword>
<dbReference type="InterPro" id="IPR036279">
    <property type="entry name" value="5-3_exonuclease_C_sf"/>
</dbReference>